<keyword evidence="11" id="KW-0614">Plasmid</keyword>
<keyword evidence="5" id="KW-0227">DNA damage</keyword>
<dbReference type="SUPFAM" id="SSF52141">
    <property type="entry name" value="Uracil-DNA glycosylase-like"/>
    <property type="match status" value="1"/>
</dbReference>
<evidence type="ECO:0000256" key="2">
    <source>
        <dbReference type="ARBA" id="ARBA00019403"/>
    </source>
</evidence>
<dbReference type="Proteomes" id="UP000015480">
    <property type="component" value="Plasmid pAMI4"/>
</dbReference>
<dbReference type="InterPro" id="IPR051536">
    <property type="entry name" value="UDG_Type-4/5"/>
</dbReference>
<keyword evidence="7" id="KW-0408">Iron</keyword>
<dbReference type="OrthoDB" id="5290748at2"/>
<dbReference type="SMART" id="SM00987">
    <property type="entry name" value="UreE_C"/>
    <property type="match status" value="1"/>
</dbReference>
<keyword evidence="9" id="KW-0234">DNA repair</keyword>
<evidence type="ECO:0000313" key="12">
    <source>
        <dbReference type="Proteomes" id="UP000015480"/>
    </source>
</evidence>
<dbReference type="PATRIC" id="fig|1367847.3.peg.3980"/>
<dbReference type="NCBIfam" id="TIGR03915">
    <property type="entry name" value="SAM_7_link_chp"/>
    <property type="match status" value="1"/>
</dbReference>
<reference evidence="11 12" key="1">
    <citation type="journal article" date="2014" name="BMC Genomics">
        <title>Architecture and functions of a multipartite genome of the methylotrophic bacterium Paracoccus aminophilus JCM 7686, containing primary and secondary chromids.</title>
        <authorList>
            <person name="Dziewit L."/>
            <person name="Czarnecki J."/>
            <person name="Wibberg D."/>
            <person name="Radlinska M."/>
            <person name="Mrozek P."/>
            <person name="Szymczak M."/>
            <person name="Schluter A."/>
            <person name="Puhler A."/>
            <person name="Bartosik D."/>
        </authorList>
    </citation>
    <scope>NUCLEOTIDE SEQUENCE [LARGE SCALE GENOMIC DNA]</scope>
    <source>
        <strain evidence="11">JCM 7686</strain>
        <plasmid evidence="12">Plasmid pAMI4</plasmid>
    </source>
</reference>
<feature type="domain" description="Uracil-DNA glycosylase-like" evidence="10">
    <location>
        <begin position="306"/>
        <end position="465"/>
    </location>
</feature>
<dbReference type="InterPro" id="IPR036895">
    <property type="entry name" value="Uracil-DNA_glycosylase-like_sf"/>
</dbReference>
<keyword evidence="12" id="KW-1185">Reference proteome</keyword>
<evidence type="ECO:0000256" key="5">
    <source>
        <dbReference type="ARBA" id="ARBA00022763"/>
    </source>
</evidence>
<evidence type="ECO:0000256" key="4">
    <source>
        <dbReference type="ARBA" id="ARBA00022723"/>
    </source>
</evidence>
<dbReference type="InterPro" id="IPR005122">
    <property type="entry name" value="Uracil-DNA_glycosylase-like"/>
</dbReference>
<sequence>MIRVDLPRFDRFEAWRAAARHLASAEIAPEQILWATEATPPDLFGAAPWPEPGARAVQATPAFLTLARTVSSHSDPEAWGLLYLALMRGQSERGLWANPGDPLMIRLQALAKAVRRDIHKMHAFLRFHELASEGPRRAFAAWFEPAHPILQAATPFFSARFTDMDWLIATPEGVARFDGVLRFEGPSPAPDLPPDASHALWQVYFANIFNPARVKIAAMRSEMPLKYWKNLPETALIPEMLADAPRRLQAMAEAGASTPPAFAAKVTARLRSLEAQDLPASMAEARAQAQSCSRCTLCQHATQTVWGEGDPDAALMVLGEAPGDREDLEGRPFVGPAGQLLRQVMAEVGLDPARLWMTNAVKHFKFTPRGKRRMHQSPNGSEIQHCRWWLDLERRFVAPRLSLALGASAAFGLTGNHAPLAGRRGKIETAEDGGPVLITWHPSFILRLPPAEAQRARAEFAQDLALAQQMLADREARHSTQIS</sequence>
<evidence type="ECO:0000256" key="9">
    <source>
        <dbReference type="ARBA" id="ARBA00023204"/>
    </source>
</evidence>
<dbReference type="Gene3D" id="3.40.470.10">
    <property type="entry name" value="Uracil-DNA glycosylase-like domain"/>
    <property type="match status" value="1"/>
</dbReference>
<evidence type="ECO:0000256" key="8">
    <source>
        <dbReference type="ARBA" id="ARBA00023014"/>
    </source>
</evidence>
<dbReference type="InterPro" id="IPR025404">
    <property type="entry name" value="DUF4130"/>
</dbReference>
<evidence type="ECO:0000256" key="3">
    <source>
        <dbReference type="ARBA" id="ARBA00022485"/>
    </source>
</evidence>
<keyword evidence="3" id="KW-0004">4Fe-4S</keyword>
<dbReference type="CDD" id="cd10030">
    <property type="entry name" value="UDG-F4_TTUDGA_SPO1dp_like"/>
    <property type="match status" value="1"/>
</dbReference>
<evidence type="ECO:0000313" key="11">
    <source>
        <dbReference type="EMBL" id="AGT11019.1"/>
    </source>
</evidence>
<evidence type="ECO:0000256" key="1">
    <source>
        <dbReference type="ARBA" id="ARBA00006521"/>
    </source>
</evidence>
<dbReference type="KEGG" id="pami:JCM7686_pAMI4p331"/>
<keyword evidence="4" id="KW-0479">Metal-binding</keyword>
<dbReference type="InterPro" id="IPR005273">
    <property type="entry name" value="Ura-DNA_glyco_family4"/>
</dbReference>
<dbReference type="RefSeq" id="WP_020952503.1">
    <property type="nucleotide sequence ID" value="NC_022049.1"/>
</dbReference>
<comment type="similarity">
    <text evidence="1">Belongs to the uracil-DNA glycosylase (UDG) superfamily. Type 4 (UDGa) family.</text>
</comment>
<dbReference type="GO" id="GO:0097506">
    <property type="term" value="F:deaminated base DNA N-glycosylase activity"/>
    <property type="evidence" value="ECO:0007669"/>
    <property type="project" value="UniProtKB-ARBA"/>
</dbReference>
<keyword evidence="6" id="KW-0378">Hydrolase</keyword>
<keyword evidence="8" id="KW-0411">Iron-sulfur</keyword>
<dbReference type="Pfam" id="PF03167">
    <property type="entry name" value="UDG"/>
    <property type="match status" value="1"/>
</dbReference>
<organism evidence="11 12">
    <name type="scientific">Paracoccus aminophilus JCM 7686</name>
    <dbReference type="NCBI Taxonomy" id="1367847"/>
    <lineage>
        <taxon>Bacteria</taxon>
        <taxon>Pseudomonadati</taxon>
        <taxon>Pseudomonadota</taxon>
        <taxon>Alphaproteobacteria</taxon>
        <taxon>Rhodobacterales</taxon>
        <taxon>Paracoccaceae</taxon>
        <taxon>Paracoccus</taxon>
    </lineage>
</organism>
<geneLocation type="plasmid" evidence="11 12">
    <name>pAMI4</name>
</geneLocation>
<dbReference type="EMBL" id="CP006652">
    <property type="protein sequence ID" value="AGT11019.1"/>
    <property type="molecule type" value="Genomic_DNA"/>
</dbReference>
<dbReference type="SMART" id="SM00986">
    <property type="entry name" value="UDG"/>
    <property type="match status" value="1"/>
</dbReference>
<dbReference type="Pfam" id="PF13566">
    <property type="entry name" value="DUF4130"/>
    <property type="match status" value="1"/>
</dbReference>
<dbReference type="AlphaFoldDB" id="S5XU38"/>
<gene>
    <name evidence="11" type="ORF">JCM7686_pAMI4p331</name>
</gene>
<proteinExistence type="inferred from homology"/>
<dbReference type="InterPro" id="IPR023875">
    <property type="entry name" value="DNA_repair_put"/>
</dbReference>
<dbReference type="eggNOG" id="COG1573">
    <property type="taxonomic scope" value="Bacteria"/>
</dbReference>
<dbReference type="HOGENOM" id="CLU_046101_1_0_5"/>
<dbReference type="GO" id="GO:0006281">
    <property type="term" value="P:DNA repair"/>
    <property type="evidence" value="ECO:0007669"/>
    <property type="project" value="UniProtKB-KW"/>
</dbReference>
<dbReference type="PANTHER" id="PTHR33693:SF9">
    <property type="entry name" value="TYPE-4 URACIL-DNA GLYCOSYLASE"/>
    <property type="match status" value="1"/>
</dbReference>
<dbReference type="PANTHER" id="PTHR33693">
    <property type="entry name" value="TYPE-5 URACIL-DNA GLYCOSYLASE"/>
    <property type="match status" value="1"/>
</dbReference>
<protein>
    <recommendedName>
        <fullName evidence="2">Type-4 uracil-DNA glycosylase</fullName>
    </recommendedName>
</protein>
<evidence type="ECO:0000256" key="6">
    <source>
        <dbReference type="ARBA" id="ARBA00022801"/>
    </source>
</evidence>
<name>S5XU38_PARAH</name>
<accession>S5XU38</accession>
<evidence type="ECO:0000259" key="10">
    <source>
        <dbReference type="SMART" id="SM00986"/>
    </source>
</evidence>
<dbReference type="GO" id="GO:0046872">
    <property type="term" value="F:metal ion binding"/>
    <property type="evidence" value="ECO:0007669"/>
    <property type="project" value="UniProtKB-KW"/>
</dbReference>
<dbReference type="NCBIfam" id="TIGR03914">
    <property type="entry name" value="UDG_fam_dom"/>
    <property type="match status" value="1"/>
</dbReference>
<dbReference type="GO" id="GO:0051539">
    <property type="term" value="F:4 iron, 4 sulfur cluster binding"/>
    <property type="evidence" value="ECO:0007669"/>
    <property type="project" value="UniProtKB-KW"/>
</dbReference>
<evidence type="ECO:0000256" key="7">
    <source>
        <dbReference type="ARBA" id="ARBA00023004"/>
    </source>
</evidence>